<reference evidence="3" key="1">
    <citation type="submission" date="2020-02" db="EMBL/GenBank/DDBJ databases">
        <authorList>
            <person name="Meier V. D."/>
        </authorList>
    </citation>
    <scope>NUCLEOTIDE SEQUENCE</scope>
    <source>
        <strain evidence="3">AVDCRST_MAG34</strain>
    </source>
</reference>
<name>A0A6J4MDW2_9ACTN</name>
<evidence type="ECO:0000259" key="2">
    <source>
        <dbReference type="SMART" id="SM00257"/>
    </source>
</evidence>
<dbReference type="EMBL" id="CADCUI010000053">
    <property type="protein sequence ID" value="CAA9357010.1"/>
    <property type="molecule type" value="Genomic_DNA"/>
</dbReference>
<evidence type="ECO:0000313" key="3">
    <source>
        <dbReference type="EMBL" id="CAA9357010.1"/>
    </source>
</evidence>
<dbReference type="SMART" id="SM00257">
    <property type="entry name" value="LysM"/>
    <property type="match status" value="1"/>
</dbReference>
<feature type="transmembrane region" description="Helical" evidence="1">
    <location>
        <begin position="34"/>
        <end position="54"/>
    </location>
</feature>
<dbReference type="CDD" id="cd00118">
    <property type="entry name" value="LysM"/>
    <property type="match status" value="1"/>
</dbReference>
<dbReference type="InterPro" id="IPR036779">
    <property type="entry name" value="LysM_dom_sf"/>
</dbReference>
<keyword evidence="1" id="KW-0472">Membrane</keyword>
<keyword evidence="1" id="KW-1133">Transmembrane helix</keyword>
<feature type="domain" description="LysM" evidence="2">
    <location>
        <begin position="69"/>
        <end position="118"/>
    </location>
</feature>
<dbReference type="Pfam" id="PF01476">
    <property type="entry name" value="LysM"/>
    <property type="match status" value="1"/>
</dbReference>
<accession>A0A6J4MDW2</accession>
<gene>
    <name evidence="3" type="ORF">AVDCRST_MAG34-2167</name>
</gene>
<evidence type="ECO:0000256" key="1">
    <source>
        <dbReference type="SAM" id="Phobius"/>
    </source>
</evidence>
<dbReference type="InterPro" id="IPR018392">
    <property type="entry name" value="LysM"/>
</dbReference>
<sequence length="120" mass="12841">MTTIHLSSPVHTVRSVRSVRPARGELRLTRRGRVVVTLVMLTLVLVAFTLFSGYSAATREAGVAVESRTVVVGQGDTLWAIAAEAAGDRDLREVVHEIQKLNSLAGPELVEGQELAVPVG</sequence>
<proteinExistence type="predicted"/>
<protein>
    <recommendedName>
        <fullName evidence="2">LysM domain-containing protein</fullName>
    </recommendedName>
</protein>
<dbReference type="Gene3D" id="3.10.350.10">
    <property type="entry name" value="LysM domain"/>
    <property type="match status" value="1"/>
</dbReference>
<keyword evidence="1" id="KW-0812">Transmembrane</keyword>
<organism evidence="3">
    <name type="scientific">uncultured Nocardioidaceae bacterium</name>
    <dbReference type="NCBI Taxonomy" id="253824"/>
    <lineage>
        <taxon>Bacteria</taxon>
        <taxon>Bacillati</taxon>
        <taxon>Actinomycetota</taxon>
        <taxon>Actinomycetes</taxon>
        <taxon>Propionibacteriales</taxon>
        <taxon>Nocardioidaceae</taxon>
        <taxon>environmental samples</taxon>
    </lineage>
</organism>
<dbReference type="AlphaFoldDB" id="A0A6J4MDW2"/>